<reference evidence="2 3" key="1">
    <citation type="journal article" date="2015" name="Nature">
        <title>rRNA introns, odd ribosomes, and small enigmatic genomes across a large radiation of phyla.</title>
        <authorList>
            <person name="Brown C.T."/>
            <person name="Hug L.A."/>
            <person name="Thomas B.C."/>
            <person name="Sharon I."/>
            <person name="Castelle C.J."/>
            <person name="Singh A."/>
            <person name="Wilkins M.J."/>
            <person name="Williams K.H."/>
            <person name="Banfield J.F."/>
        </authorList>
    </citation>
    <scope>NUCLEOTIDE SEQUENCE [LARGE SCALE GENOMIC DNA]</scope>
</reference>
<protein>
    <recommendedName>
        <fullName evidence="1">Transposase IS200-like domain-containing protein</fullName>
    </recommendedName>
</protein>
<gene>
    <name evidence="2" type="ORF">UX57_C0008G0008</name>
</gene>
<dbReference type="InterPro" id="IPR052715">
    <property type="entry name" value="RAYT_transposase"/>
</dbReference>
<organism evidence="2 3">
    <name type="scientific">Candidatus Uhrbacteria bacterium GW2011_GWE2_46_68</name>
    <dbReference type="NCBI Taxonomy" id="1618994"/>
    <lineage>
        <taxon>Bacteria</taxon>
        <taxon>Candidatus Uhriibacteriota</taxon>
    </lineage>
</organism>
<dbReference type="PANTHER" id="PTHR36966">
    <property type="entry name" value="REP-ASSOCIATED TYROSINE TRANSPOSASE"/>
    <property type="match status" value="1"/>
</dbReference>
<proteinExistence type="predicted"/>
<dbReference type="STRING" id="1618994.UX57_C0008G0008"/>
<dbReference type="GO" id="GO:0006313">
    <property type="term" value="P:DNA transposition"/>
    <property type="evidence" value="ECO:0007669"/>
    <property type="project" value="InterPro"/>
</dbReference>
<comment type="caution">
    <text evidence="2">The sequence shown here is derived from an EMBL/GenBank/DDBJ whole genome shotgun (WGS) entry which is preliminary data.</text>
</comment>
<dbReference type="PANTHER" id="PTHR36966:SF1">
    <property type="entry name" value="REP-ASSOCIATED TYROSINE TRANSPOSASE"/>
    <property type="match status" value="1"/>
</dbReference>
<name>A0A0G1Q763_9BACT</name>
<dbReference type="SUPFAM" id="SSF143422">
    <property type="entry name" value="Transposase IS200-like"/>
    <property type="match status" value="1"/>
</dbReference>
<feature type="domain" description="Transposase IS200-like" evidence="1">
    <location>
        <begin position="19"/>
        <end position="228"/>
    </location>
</feature>
<dbReference type="GO" id="GO:0043565">
    <property type="term" value="F:sequence-specific DNA binding"/>
    <property type="evidence" value="ECO:0007669"/>
    <property type="project" value="TreeGrafter"/>
</dbReference>
<dbReference type="AlphaFoldDB" id="A0A0G1Q763"/>
<sequence length="234" mass="26451">MFIPYTKRKSLRLKEWNYTNPGAYFVTICTQKREMVFGEVKDGEMIMNVIGKMVHHIWNELPNKFPDIVLDEYIVMPDHFHGIIWITAVGAGLVPAHGLVPAQCTVSVRNAKSDHCSNDNGNMTMDTGVDTRAENVGDGLVPSLCTVPSQNVGVDTRAENVGVDTRSTPTLGDIIRVFKSMTTVEYIVGVKKQNWPSFSCRLWQRGYYDHIVRDENDLSRIRDYIRNNPSVSDI</sequence>
<dbReference type="EMBL" id="LCMS01000008">
    <property type="protein sequence ID" value="KKU40896.1"/>
    <property type="molecule type" value="Genomic_DNA"/>
</dbReference>
<dbReference type="Gene3D" id="3.30.70.1290">
    <property type="entry name" value="Transposase IS200-like"/>
    <property type="match status" value="1"/>
</dbReference>
<dbReference type="GO" id="GO:0004803">
    <property type="term" value="F:transposase activity"/>
    <property type="evidence" value="ECO:0007669"/>
    <property type="project" value="InterPro"/>
</dbReference>
<evidence type="ECO:0000313" key="3">
    <source>
        <dbReference type="Proteomes" id="UP000034795"/>
    </source>
</evidence>
<dbReference type="InterPro" id="IPR036515">
    <property type="entry name" value="Transposase_17_sf"/>
</dbReference>
<evidence type="ECO:0000313" key="2">
    <source>
        <dbReference type="EMBL" id="KKU40896.1"/>
    </source>
</evidence>
<dbReference type="Proteomes" id="UP000034795">
    <property type="component" value="Unassembled WGS sequence"/>
</dbReference>
<evidence type="ECO:0000259" key="1">
    <source>
        <dbReference type="SMART" id="SM01321"/>
    </source>
</evidence>
<dbReference type="SMART" id="SM01321">
    <property type="entry name" value="Y1_Tnp"/>
    <property type="match status" value="1"/>
</dbReference>
<dbReference type="PATRIC" id="fig|1618994.3.peg.580"/>
<dbReference type="InterPro" id="IPR002686">
    <property type="entry name" value="Transposase_17"/>
</dbReference>
<accession>A0A0G1Q763</accession>